<gene>
    <name evidence="1" type="ORF">O6H91_08G020400</name>
</gene>
<keyword evidence="2" id="KW-1185">Reference proteome</keyword>
<organism evidence="1 2">
    <name type="scientific">Diphasiastrum complanatum</name>
    <name type="common">Issler's clubmoss</name>
    <name type="synonym">Lycopodium complanatum</name>
    <dbReference type="NCBI Taxonomy" id="34168"/>
    <lineage>
        <taxon>Eukaryota</taxon>
        <taxon>Viridiplantae</taxon>
        <taxon>Streptophyta</taxon>
        <taxon>Embryophyta</taxon>
        <taxon>Tracheophyta</taxon>
        <taxon>Lycopodiopsida</taxon>
        <taxon>Lycopodiales</taxon>
        <taxon>Lycopodiaceae</taxon>
        <taxon>Lycopodioideae</taxon>
        <taxon>Diphasiastrum</taxon>
    </lineage>
</organism>
<dbReference type="Proteomes" id="UP001162992">
    <property type="component" value="Chromosome 8"/>
</dbReference>
<comment type="caution">
    <text evidence="1">The sequence shown here is derived from an EMBL/GenBank/DDBJ whole genome shotgun (WGS) entry which is preliminary data.</text>
</comment>
<sequence length="315" mass="35180">MKKRILVLLKRSAYDLYVACHQEPNFTSFLSQERASFLEAHLSKLVVDDNEAPAHHKLPSDPSSCFTGPCATRLAVAQSVQVVGNLLDRHKVHEHSVRRCKDILTQRGLIWDCLLRDELKTQIHNADLIVTVGGDGTLLQASHYVDSSIPILGLNSDPTWKDEVEVQIEQFDATRSRGFLCLATAENFGEVLDEILEDKRHSMELKRISVSSNGSQILPPALNDVLLAHPNPASVSRCSFRVDKEDGDPVTPFIHSRSSGLRICTGAGSTAAMQSAGGYPMRMLSQDLQYMLSDFGRHMTTTEYKQERLYNFKRS</sequence>
<dbReference type="EMBL" id="CM055099">
    <property type="protein sequence ID" value="KAJ7546021.1"/>
    <property type="molecule type" value="Genomic_DNA"/>
</dbReference>
<name>A0ACC2CVL3_DIPCM</name>
<reference evidence="2" key="1">
    <citation type="journal article" date="2024" name="Proc. Natl. Acad. Sci. U.S.A.">
        <title>Extraordinary preservation of gene collinearity over three hundred million years revealed in homosporous lycophytes.</title>
        <authorList>
            <person name="Li C."/>
            <person name="Wickell D."/>
            <person name="Kuo L.Y."/>
            <person name="Chen X."/>
            <person name="Nie B."/>
            <person name="Liao X."/>
            <person name="Peng D."/>
            <person name="Ji J."/>
            <person name="Jenkins J."/>
            <person name="Williams M."/>
            <person name="Shu S."/>
            <person name="Plott C."/>
            <person name="Barry K."/>
            <person name="Rajasekar S."/>
            <person name="Grimwood J."/>
            <person name="Han X."/>
            <person name="Sun S."/>
            <person name="Hou Z."/>
            <person name="He W."/>
            <person name="Dai G."/>
            <person name="Sun C."/>
            <person name="Schmutz J."/>
            <person name="Leebens-Mack J.H."/>
            <person name="Li F.W."/>
            <person name="Wang L."/>
        </authorList>
    </citation>
    <scope>NUCLEOTIDE SEQUENCE [LARGE SCALE GENOMIC DNA]</scope>
    <source>
        <strain evidence="2">cv. PW_Plant_1</strain>
    </source>
</reference>
<accession>A0ACC2CVL3</accession>
<evidence type="ECO:0000313" key="2">
    <source>
        <dbReference type="Proteomes" id="UP001162992"/>
    </source>
</evidence>
<evidence type="ECO:0000313" key="1">
    <source>
        <dbReference type="EMBL" id="KAJ7546021.1"/>
    </source>
</evidence>
<protein>
    <submittedName>
        <fullName evidence="1">Uncharacterized protein</fullName>
    </submittedName>
</protein>
<proteinExistence type="predicted"/>